<reference evidence="1 2" key="1">
    <citation type="submission" date="2023-02" db="EMBL/GenBank/DDBJ databases">
        <title>LHISI_Scaffold_Assembly.</title>
        <authorList>
            <person name="Stuart O.P."/>
            <person name="Cleave R."/>
            <person name="Magrath M.J.L."/>
            <person name="Mikheyev A.S."/>
        </authorList>
    </citation>
    <scope>NUCLEOTIDE SEQUENCE [LARGE SCALE GENOMIC DNA]</scope>
    <source>
        <strain evidence="1">Daus_M_001</strain>
        <tissue evidence="1">Leg muscle</tissue>
    </source>
</reference>
<protein>
    <submittedName>
        <fullName evidence="1">Uncharacterized protein</fullName>
    </submittedName>
</protein>
<proteinExistence type="predicted"/>
<comment type="caution">
    <text evidence="1">The sequence shown here is derived from an EMBL/GenBank/DDBJ whole genome shotgun (WGS) entry which is preliminary data.</text>
</comment>
<evidence type="ECO:0000313" key="1">
    <source>
        <dbReference type="EMBL" id="KAJ8878104.1"/>
    </source>
</evidence>
<dbReference type="EMBL" id="JARBHB010000008">
    <property type="protein sequence ID" value="KAJ8878104.1"/>
    <property type="molecule type" value="Genomic_DNA"/>
</dbReference>
<dbReference type="Proteomes" id="UP001159363">
    <property type="component" value="Chromosome 7"/>
</dbReference>
<gene>
    <name evidence="1" type="ORF">PR048_022571</name>
</gene>
<accession>A0ABQ9H1F8</accession>
<name>A0ABQ9H1F8_9NEOP</name>
<organism evidence="1 2">
    <name type="scientific">Dryococelus australis</name>
    <dbReference type="NCBI Taxonomy" id="614101"/>
    <lineage>
        <taxon>Eukaryota</taxon>
        <taxon>Metazoa</taxon>
        <taxon>Ecdysozoa</taxon>
        <taxon>Arthropoda</taxon>
        <taxon>Hexapoda</taxon>
        <taxon>Insecta</taxon>
        <taxon>Pterygota</taxon>
        <taxon>Neoptera</taxon>
        <taxon>Polyneoptera</taxon>
        <taxon>Phasmatodea</taxon>
        <taxon>Verophasmatodea</taxon>
        <taxon>Anareolatae</taxon>
        <taxon>Phasmatidae</taxon>
        <taxon>Eurycanthinae</taxon>
        <taxon>Dryococelus</taxon>
    </lineage>
</organism>
<sequence length="397" mass="44289">MRVKINEYGAPPEYEGWGKREILEKNGSASVIVQQDSNVRKSGVRTGSPWWEAIEATVAERLACSPATNAIRVQTPARLLRVFACGNRAGRCRWSAGFLGDLPFPPPFHSRAPFSPQSPSSALKASMLRAVFTLLLHYHSCFLTERVHWYGRHVPNKGSRNPYTCVDEICGLRILAWMKSADFIKEVMLAYARAEGKSMLSTHARWLEIGWFSQGDYSPLDYLVSRTKLARLLINLRDKASPINKRPHVPPVSLTSAPQEFHWLAASKAHPHHHNIVGIVPDGAGDRQVFSEISRFPRFCIPALLHNHVASPSSALETSIKYGAMVAERLDCSPPTKACRAQSPAGSLPEFRIWELYRTMPLFGGLSQGSPVPPPSPFIPALHHTHLNHPHRLSRSR</sequence>
<evidence type="ECO:0000313" key="2">
    <source>
        <dbReference type="Proteomes" id="UP001159363"/>
    </source>
</evidence>
<keyword evidence="2" id="KW-1185">Reference proteome</keyword>